<evidence type="ECO:0000313" key="2">
    <source>
        <dbReference type="EMBL" id="GAA1940425.1"/>
    </source>
</evidence>
<dbReference type="InterPro" id="IPR002937">
    <property type="entry name" value="Amino_oxidase"/>
</dbReference>
<dbReference type="Gene3D" id="3.50.50.60">
    <property type="entry name" value="FAD/NAD(P)-binding domain"/>
    <property type="match status" value="1"/>
</dbReference>
<sequence>MASDAIVVGGGVAGLVAARRLALGGRRVVLLERSDHLGGQVVALPIAGVDLDAAAESYATRGGAVAALAAELGLGDDLVTPTPAPAWLHRADGTAVPLPATGVLGIPGHPLAPDVVRAIGRPAALRAWADRLLPRRRGADAASLDDLVRARMGAGVADGLVAPIVRGVHSKEPRDLTVDTASPRLRAELAARGSLAGAVRALRAQAPAGSQVGGIRGGMHRLVTALARDAERLGVDIRTGVDIGRVTADAVEADGERLVGTVVRAFAEPADDQRRLTLVTLVLEAPALDAAPRGTGLLVAAGAPGIRARALTHLTAKWAWVAEALPGRHAVRLSYDGDPADPVGQATRDAATLLGVRIDSVLDSAVRTWDRGVRTPDDDIVSVGEGAAGTGLASVVAQAERTAAEVLTAG</sequence>
<gene>
    <name evidence="2" type="primary">hemG_2</name>
    <name evidence="2" type="ORF">GCM10009775_35410</name>
</gene>
<dbReference type="Proteomes" id="UP001501343">
    <property type="component" value="Unassembled WGS sequence"/>
</dbReference>
<comment type="caution">
    <text evidence="2">The sequence shown here is derived from an EMBL/GenBank/DDBJ whole genome shotgun (WGS) entry which is preliminary data.</text>
</comment>
<dbReference type="Pfam" id="PF01593">
    <property type="entry name" value="Amino_oxidase"/>
    <property type="match status" value="1"/>
</dbReference>
<keyword evidence="3" id="KW-1185">Reference proteome</keyword>
<reference evidence="2 3" key="1">
    <citation type="journal article" date="2019" name="Int. J. Syst. Evol. Microbiol.">
        <title>The Global Catalogue of Microorganisms (GCM) 10K type strain sequencing project: providing services to taxonomists for standard genome sequencing and annotation.</title>
        <authorList>
            <consortium name="The Broad Institute Genomics Platform"/>
            <consortium name="The Broad Institute Genome Sequencing Center for Infectious Disease"/>
            <person name="Wu L."/>
            <person name="Ma J."/>
        </authorList>
    </citation>
    <scope>NUCLEOTIDE SEQUENCE [LARGE SCALE GENOMIC DNA]</scope>
    <source>
        <strain evidence="2 3">JCM 14900</strain>
    </source>
</reference>
<dbReference type="RefSeq" id="WP_248151411.1">
    <property type="nucleotide sequence ID" value="NZ_BAAAOF010000009.1"/>
</dbReference>
<evidence type="ECO:0000313" key="3">
    <source>
        <dbReference type="Proteomes" id="UP001501343"/>
    </source>
</evidence>
<dbReference type="SUPFAM" id="SSF51905">
    <property type="entry name" value="FAD/NAD(P)-binding domain"/>
    <property type="match status" value="1"/>
</dbReference>
<dbReference type="PANTHER" id="PTHR42923:SF3">
    <property type="entry name" value="PROTOPORPHYRINOGEN OXIDASE"/>
    <property type="match status" value="1"/>
</dbReference>
<dbReference type="InterPro" id="IPR050464">
    <property type="entry name" value="Zeta_carotene_desat/Oxidored"/>
</dbReference>
<organism evidence="2 3">
    <name type="scientific">Microbacterium aoyamense</name>
    <dbReference type="NCBI Taxonomy" id="344166"/>
    <lineage>
        <taxon>Bacteria</taxon>
        <taxon>Bacillati</taxon>
        <taxon>Actinomycetota</taxon>
        <taxon>Actinomycetes</taxon>
        <taxon>Micrococcales</taxon>
        <taxon>Microbacteriaceae</taxon>
        <taxon>Microbacterium</taxon>
    </lineage>
</organism>
<name>A0ABN2Q0R8_9MICO</name>
<protein>
    <submittedName>
        <fullName evidence="2">Protoporphyrinogen oxidase</fullName>
    </submittedName>
</protein>
<proteinExistence type="predicted"/>
<evidence type="ECO:0000259" key="1">
    <source>
        <dbReference type="Pfam" id="PF01593"/>
    </source>
</evidence>
<dbReference type="PANTHER" id="PTHR42923">
    <property type="entry name" value="PROTOPORPHYRINOGEN OXIDASE"/>
    <property type="match status" value="1"/>
</dbReference>
<dbReference type="EMBL" id="BAAAOF010000009">
    <property type="protein sequence ID" value="GAA1940425.1"/>
    <property type="molecule type" value="Genomic_DNA"/>
</dbReference>
<dbReference type="SUPFAM" id="SSF54373">
    <property type="entry name" value="FAD-linked reductases, C-terminal domain"/>
    <property type="match status" value="1"/>
</dbReference>
<dbReference type="InterPro" id="IPR036188">
    <property type="entry name" value="FAD/NAD-bd_sf"/>
</dbReference>
<dbReference type="Gene3D" id="3.90.660.20">
    <property type="entry name" value="Protoporphyrinogen oxidase, mitochondrial, domain 2"/>
    <property type="match status" value="1"/>
</dbReference>
<feature type="domain" description="Amine oxidase" evidence="1">
    <location>
        <begin position="12"/>
        <end position="255"/>
    </location>
</feature>
<dbReference type="Gene3D" id="1.10.3110.10">
    <property type="entry name" value="protoporphyrinogen ix oxidase, domain 3"/>
    <property type="match status" value="1"/>
</dbReference>
<accession>A0ABN2Q0R8</accession>